<evidence type="ECO:0000313" key="1">
    <source>
        <dbReference type="EMBL" id="WUX51212.1"/>
    </source>
</evidence>
<dbReference type="EMBL" id="CP109495">
    <property type="protein sequence ID" value="WUX51212.1"/>
    <property type="molecule type" value="Genomic_DNA"/>
</dbReference>
<keyword evidence="2" id="KW-1185">Reference proteome</keyword>
<dbReference type="Gene3D" id="3.40.50.150">
    <property type="entry name" value="Vaccinia Virus protein VP39"/>
    <property type="match status" value="1"/>
</dbReference>
<accession>A0ABZ2A2T8</accession>
<dbReference type="RefSeq" id="WP_023537508.1">
    <property type="nucleotide sequence ID" value="NZ_CP109495.1"/>
</dbReference>
<dbReference type="SUPFAM" id="SSF53335">
    <property type="entry name" value="S-adenosyl-L-methionine-dependent methyltransferases"/>
    <property type="match status" value="1"/>
</dbReference>
<dbReference type="GO" id="GO:0008168">
    <property type="term" value="F:methyltransferase activity"/>
    <property type="evidence" value="ECO:0007669"/>
    <property type="project" value="UniProtKB-KW"/>
</dbReference>
<gene>
    <name evidence="1" type="ORF">OG442_06480</name>
</gene>
<sequence>MYVDNDPMVYAHPRTMLDVCSSTKAVLADIEQIGELLNHPGVQALDDRRPTAVLLHDVLPWVSDELAETAMAALRAWLPDGSAISVTHATTDMAPDAMRALVAHYAEAGITYRPRTLEQIRELLAPWATLSPGVIPTTQWRAGSSRSISSGENPGAYAAIAHTCHRIE</sequence>
<dbReference type="InterPro" id="IPR029063">
    <property type="entry name" value="SAM-dependent_MTases_sf"/>
</dbReference>
<keyword evidence="1" id="KW-0808">Transferase</keyword>
<proteinExistence type="predicted"/>
<keyword evidence="1" id="KW-0489">Methyltransferase</keyword>
<dbReference type="InterPro" id="IPR006764">
    <property type="entry name" value="SAM_dep_MeTrfase_SAV2177_type"/>
</dbReference>
<evidence type="ECO:0000313" key="2">
    <source>
        <dbReference type="Proteomes" id="UP001432209"/>
    </source>
</evidence>
<dbReference type="Proteomes" id="UP001432209">
    <property type="component" value="Chromosome"/>
</dbReference>
<reference evidence="1" key="1">
    <citation type="submission" date="2022-10" db="EMBL/GenBank/DDBJ databases">
        <title>The complete genomes of actinobacterial strains from the NBC collection.</title>
        <authorList>
            <person name="Joergensen T.S."/>
            <person name="Alvarez Arevalo M."/>
            <person name="Sterndorff E.B."/>
            <person name="Faurdal D."/>
            <person name="Vuksanovic O."/>
            <person name="Mourched A.-S."/>
            <person name="Charusanti P."/>
            <person name="Shaw S."/>
            <person name="Blin K."/>
            <person name="Weber T."/>
        </authorList>
    </citation>
    <scope>NUCLEOTIDE SEQUENCE</scope>
    <source>
        <strain evidence="1">NBC_01432</strain>
    </source>
</reference>
<dbReference type="GO" id="GO:0032259">
    <property type="term" value="P:methylation"/>
    <property type="evidence" value="ECO:0007669"/>
    <property type="project" value="UniProtKB-KW"/>
</dbReference>
<protein>
    <submittedName>
        <fullName evidence="1">SAM-dependent methyltransferase</fullName>
    </submittedName>
</protein>
<organism evidence="1 2">
    <name type="scientific">Streptomyces niveus</name>
    <name type="common">Streptomyces spheroides</name>
    <dbReference type="NCBI Taxonomy" id="193462"/>
    <lineage>
        <taxon>Bacteria</taxon>
        <taxon>Bacillati</taxon>
        <taxon>Actinomycetota</taxon>
        <taxon>Actinomycetes</taxon>
        <taxon>Kitasatosporales</taxon>
        <taxon>Streptomycetaceae</taxon>
        <taxon>Streptomyces</taxon>
    </lineage>
</organism>
<name>A0ABZ2A2T8_STRNV</name>
<dbReference type="Pfam" id="PF04672">
    <property type="entry name" value="Methyltransf_19"/>
    <property type="match status" value="1"/>
</dbReference>